<dbReference type="EnsemblMetazoa" id="AARA014881-RA">
    <property type="protein sequence ID" value="AARA014881-PA"/>
    <property type="gene ID" value="AARA014881"/>
</dbReference>
<feature type="compositionally biased region" description="Low complexity" evidence="1">
    <location>
        <begin position="113"/>
        <end position="171"/>
    </location>
</feature>
<feature type="region of interest" description="Disordered" evidence="1">
    <location>
        <begin position="24"/>
        <end position="197"/>
    </location>
</feature>
<dbReference type="AlphaFoldDB" id="A0A182IHF1"/>
<organism evidence="2 3">
    <name type="scientific">Anopheles arabiensis</name>
    <name type="common">Mosquito</name>
    <dbReference type="NCBI Taxonomy" id="7173"/>
    <lineage>
        <taxon>Eukaryota</taxon>
        <taxon>Metazoa</taxon>
        <taxon>Ecdysozoa</taxon>
        <taxon>Arthropoda</taxon>
        <taxon>Hexapoda</taxon>
        <taxon>Insecta</taxon>
        <taxon>Pterygota</taxon>
        <taxon>Neoptera</taxon>
        <taxon>Endopterygota</taxon>
        <taxon>Diptera</taxon>
        <taxon>Nematocera</taxon>
        <taxon>Culicoidea</taxon>
        <taxon>Culicidae</taxon>
        <taxon>Anophelinae</taxon>
        <taxon>Anopheles</taxon>
    </lineage>
</organism>
<feature type="compositionally biased region" description="Low complexity" evidence="1">
    <location>
        <begin position="45"/>
        <end position="65"/>
    </location>
</feature>
<dbReference type="VEuPathDB" id="VectorBase:AARA014881"/>
<evidence type="ECO:0000313" key="2">
    <source>
        <dbReference type="EnsemblMetazoa" id="AARA014881-PA"/>
    </source>
</evidence>
<protein>
    <submittedName>
        <fullName evidence="2">Uncharacterized protein</fullName>
    </submittedName>
</protein>
<evidence type="ECO:0000256" key="1">
    <source>
        <dbReference type="SAM" id="MobiDB-lite"/>
    </source>
</evidence>
<dbReference type="EMBL" id="APCN01000989">
    <property type="status" value="NOT_ANNOTATED_CDS"/>
    <property type="molecule type" value="Genomic_DNA"/>
</dbReference>
<reference evidence="2" key="1">
    <citation type="submission" date="2022-08" db="UniProtKB">
        <authorList>
            <consortium name="EnsemblMetazoa"/>
        </authorList>
    </citation>
    <scope>IDENTIFICATION</scope>
    <source>
        <strain evidence="2">Dongola</strain>
    </source>
</reference>
<dbReference type="Proteomes" id="UP000075840">
    <property type="component" value="Unassembled WGS sequence"/>
</dbReference>
<evidence type="ECO:0000313" key="3">
    <source>
        <dbReference type="Proteomes" id="UP000075840"/>
    </source>
</evidence>
<accession>A0A182IHF1</accession>
<feature type="compositionally biased region" description="Low complexity" evidence="1">
    <location>
        <begin position="73"/>
        <end position="105"/>
    </location>
</feature>
<sequence length="287" mass="29737">MPHCHRSPPSAEIHRSVCCARSAADRGLPPCPPAETSAGWSLACGASPAPAAARSGGGAASASRSASRRPSRRSAPSSRTRARSSSSGPPGRRSGSRSAPLSSRRTPSRRPPSRGCSRAPRTPAGSPARPRSAAPGRPARAAAGRRSSGTPGACPASAAPAARAGSPACPGTSAPGSPSPRPRCAGGSCRSAAHSHSPRRCLHHYRRHFRRPVPAGRAAPAGRPFRGTPCYRPGSLPYSPPPLPRVALLARWRVGFGPERKTFFPLGNTTRTAQCYPFPEFLSPLAW</sequence>
<proteinExistence type="predicted"/>
<keyword evidence="3" id="KW-1185">Reference proteome</keyword>
<name>A0A182IHF1_ANOAR</name>